<reference evidence="2 3" key="1">
    <citation type="submission" date="2017-02" db="EMBL/GenBank/DDBJ databases">
        <authorList>
            <person name="Peterson S.W."/>
        </authorList>
    </citation>
    <scope>NUCLEOTIDE SEQUENCE [LARGE SCALE GENOMIC DNA]</scope>
    <source>
        <strain evidence="2 3">ATCC 43324</strain>
    </source>
</reference>
<evidence type="ECO:0008006" key="4">
    <source>
        <dbReference type="Google" id="ProtNLM"/>
    </source>
</evidence>
<feature type="signal peptide" evidence="1">
    <location>
        <begin position="1"/>
        <end position="22"/>
    </location>
</feature>
<name>A0A1T4L9W3_9BACT</name>
<evidence type="ECO:0000313" key="2">
    <source>
        <dbReference type="EMBL" id="SJZ51545.1"/>
    </source>
</evidence>
<dbReference type="AlphaFoldDB" id="A0A1T4L9W3"/>
<keyword evidence="1" id="KW-0732">Signal</keyword>
<gene>
    <name evidence="2" type="ORF">SAMN02745202_00350</name>
</gene>
<accession>A0A1T4L9W3</accession>
<feature type="chain" id="PRO_5010553377" description="Lipoprotein" evidence="1">
    <location>
        <begin position="23"/>
        <end position="191"/>
    </location>
</feature>
<sequence>MITKFLSALLILLGAMVLPSCNNQGDAIYQPIVVTPVNNTIKIKINSKEGGVFNYSQLLADKGISATGSLSKSTLPIDLGHDSMGNTFFTLYPNLPQRSSMIDNGKVISYTSSSTAFLRVGKQHFDVKLTYRLGISDKAKESKEIFCGGTVIFIENIECNKLKKVVKSSTEELTITFQEKSNGDFELSKIE</sequence>
<dbReference type="Proteomes" id="UP000190065">
    <property type="component" value="Unassembled WGS sequence"/>
</dbReference>
<dbReference type="RefSeq" id="WP_025069829.1">
    <property type="nucleotide sequence ID" value="NZ_FUXK01000003.1"/>
</dbReference>
<evidence type="ECO:0000256" key="1">
    <source>
        <dbReference type="SAM" id="SignalP"/>
    </source>
</evidence>
<evidence type="ECO:0000313" key="3">
    <source>
        <dbReference type="Proteomes" id="UP000190065"/>
    </source>
</evidence>
<dbReference type="EMBL" id="FUXK01000003">
    <property type="protein sequence ID" value="SJZ51545.1"/>
    <property type="molecule type" value="Genomic_DNA"/>
</dbReference>
<protein>
    <recommendedName>
        <fullName evidence="4">Lipoprotein</fullName>
    </recommendedName>
</protein>
<organism evidence="2 3">
    <name type="scientific">Segatella oulorum</name>
    <dbReference type="NCBI Taxonomy" id="28136"/>
    <lineage>
        <taxon>Bacteria</taxon>
        <taxon>Pseudomonadati</taxon>
        <taxon>Bacteroidota</taxon>
        <taxon>Bacteroidia</taxon>
        <taxon>Bacteroidales</taxon>
        <taxon>Prevotellaceae</taxon>
        <taxon>Segatella</taxon>
    </lineage>
</organism>
<proteinExistence type="predicted"/>